<evidence type="ECO:0000313" key="4">
    <source>
        <dbReference type="EMBL" id="EMA21916.1"/>
    </source>
</evidence>
<keyword evidence="1 2" id="KW-0129">CBS domain</keyword>
<dbReference type="PROSITE" id="PS51371">
    <property type="entry name" value="CBS"/>
    <property type="match status" value="2"/>
</dbReference>
<dbReference type="SMART" id="SM00116">
    <property type="entry name" value="CBS"/>
    <property type="match status" value="2"/>
</dbReference>
<dbReference type="EMBL" id="AOLS01000032">
    <property type="protein sequence ID" value="EMA21916.1"/>
    <property type="molecule type" value="Genomic_DNA"/>
</dbReference>
<name>M0KL95_9EURY</name>
<dbReference type="InterPro" id="IPR051257">
    <property type="entry name" value="Diverse_CBS-Domain"/>
</dbReference>
<dbReference type="PANTHER" id="PTHR43080:SF2">
    <property type="entry name" value="CBS DOMAIN-CONTAINING PROTEIN"/>
    <property type="match status" value="1"/>
</dbReference>
<gene>
    <name evidence="4" type="ORF">C435_04788</name>
</gene>
<dbReference type="InterPro" id="IPR046342">
    <property type="entry name" value="CBS_dom_sf"/>
</dbReference>
<organism evidence="4 5">
    <name type="scientific">Haloarcula marismortui ATCC 33799</name>
    <dbReference type="NCBI Taxonomy" id="662475"/>
    <lineage>
        <taxon>Archaea</taxon>
        <taxon>Methanobacteriati</taxon>
        <taxon>Methanobacteriota</taxon>
        <taxon>Stenosarchaea group</taxon>
        <taxon>Halobacteria</taxon>
        <taxon>Halobacteriales</taxon>
        <taxon>Haloarculaceae</taxon>
        <taxon>Haloarcula</taxon>
    </lineage>
</organism>
<dbReference type="PANTHER" id="PTHR43080">
    <property type="entry name" value="CBS DOMAIN-CONTAINING PROTEIN CBSX3, MITOCHONDRIAL"/>
    <property type="match status" value="1"/>
</dbReference>
<feature type="domain" description="CBS" evidence="3">
    <location>
        <begin position="15"/>
        <end position="71"/>
    </location>
</feature>
<protein>
    <recommendedName>
        <fullName evidence="3">CBS domain-containing protein</fullName>
    </recommendedName>
</protein>
<dbReference type="Pfam" id="PF00571">
    <property type="entry name" value="CBS"/>
    <property type="match status" value="2"/>
</dbReference>
<comment type="caution">
    <text evidence="4">The sequence shown here is derived from an EMBL/GenBank/DDBJ whole genome shotgun (WGS) entry which is preliminary data.</text>
</comment>
<reference evidence="4 5" key="1">
    <citation type="journal article" date="2014" name="PLoS Genet.">
        <title>Phylogenetically driven sequencing of extremely halophilic archaea reveals strategies for static and dynamic osmo-response.</title>
        <authorList>
            <person name="Becker E.A."/>
            <person name="Seitzer P.M."/>
            <person name="Tritt A."/>
            <person name="Larsen D."/>
            <person name="Krusor M."/>
            <person name="Yao A.I."/>
            <person name="Wu D."/>
            <person name="Madern D."/>
            <person name="Eisen J.A."/>
            <person name="Darling A.E."/>
            <person name="Facciotti M.T."/>
        </authorList>
    </citation>
    <scope>NUCLEOTIDE SEQUENCE [LARGE SCALE GENOMIC DNA]</scope>
    <source>
        <strain evidence="4 5">ATCC 33799</strain>
    </source>
</reference>
<feature type="domain" description="CBS" evidence="3">
    <location>
        <begin position="80"/>
        <end position="137"/>
    </location>
</feature>
<evidence type="ECO:0000313" key="5">
    <source>
        <dbReference type="Proteomes" id="UP000011687"/>
    </source>
</evidence>
<evidence type="ECO:0000259" key="3">
    <source>
        <dbReference type="PROSITE" id="PS51371"/>
    </source>
</evidence>
<evidence type="ECO:0000256" key="2">
    <source>
        <dbReference type="PROSITE-ProRule" id="PRU00703"/>
    </source>
</evidence>
<dbReference type="Proteomes" id="UP000011687">
    <property type="component" value="Unassembled WGS sequence"/>
</dbReference>
<dbReference type="SUPFAM" id="SSF54631">
    <property type="entry name" value="CBS-domain pair"/>
    <property type="match status" value="1"/>
</dbReference>
<dbReference type="CDD" id="cd09836">
    <property type="entry name" value="CBS_pair_arch"/>
    <property type="match status" value="1"/>
</dbReference>
<evidence type="ECO:0000256" key="1">
    <source>
        <dbReference type="ARBA" id="ARBA00023122"/>
    </source>
</evidence>
<proteinExistence type="predicted"/>
<dbReference type="PATRIC" id="fig|662475.6.peg.917"/>
<dbReference type="InterPro" id="IPR000644">
    <property type="entry name" value="CBS_dom"/>
</dbReference>
<dbReference type="Gene3D" id="3.10.580.10">
    <property type="entry name" value="CBS-domain"/>
    <property type="match status" value="2"/>
</dbReference>
<accession>M0KL95</accession>
<dbReference type="AlphaFoldDB" id="M0KL95"/>
<sequence>MLSTVMDDVFVGRIMSSPVTTVAADANAKAVAKRMLDENISSVVVVDADGALLGILTSTDFVEIAAEGGDTAGLDVSEFMTTDLVTVTANDPVEAAASVMLDHSVHHLPVVDETEGVVGMLTTTDMTAYVSGIEQSSAPVLG</sequence>
<keyword evidence="5" id="KW-1185">Reference proteome</keyword>